<gene>
    <name evidence="1" type="ORF">NBRC3257_0274</name>
</gene>
<evidence type="ECO:0000313" key="2">
    <source>
        <dbReference type="Proteomes" id="UP000018209"/>
    </source>
</evidence>
<accession>A0ABQ0ISZ0</accession>
<keyword evidence="2" id="KW-1185">Reference proteome</keyword>
<dbReference type="EMBL" id="BASM01000002">
    <property type="protein sequence ID" value="GAD25275.1"/>
    <property type="molecule type" value="Genomic_DNA"/>
</dbReference>
<organism evidence="1 2">
    <name type="scientific">Gluconobacter thailandicus NBRC 3257</name>
    <dbReference type="NCBI Taxonomy" id="1381097"/>
    <lineage>
        <taxon>Bacteria</taxon>
        <taxon>Pseudomonadati</taxon>
        <taxon>Pseudomonadota</taxon>
        <taxon>Alphaproteobacteria</taxon>
        <taxon>Acetobacterales</taxon>
        <taxon>Acetobacteraceae</taxon>
        <taxon>Gluconobacter</taxon>
    </lineage>
</organism>
<sequence>MDFCKAMKNNGYCADLLFRDAPGRRTPSPPDLGERLS</sequence>
<reference evidence="1 2" key="1">
    <citation type="submission" date="2013-08" db="EMBL/GenBank/DDBJ databases">
        <title>Gluconobacter thailandicus NBRC 3257 whole genome sequence.</title>
        <authorList>
            <person name="Matsutani M."/>
            <person name="Yakushi T."/>
            <person name="Matsushita K."/>
        </authorList>
    </citation>
    <scope>NUCLEOTIDE SEQUENCE [LARGE SCALE GENOMIC DNA]</scope>
    <source>
        <strain evidence="1 2">NBRC 3257</strain>
    </source>
</reference>
<name>A0ABQ0ISZ0_GLUTH</name>
<evidence type="ECO:0008006" key="3">
    <source>
        <dbReference type="Google" id="ProtNLM"/>
    </source>
</evidence>
<evidence type="ECO:0000313" key="1">
    <source>
        <dbReference type="EMBL" id="GAD25275.1"/>
    </source>
</evidence>
<comment type="caution">
    <text evidence="1">The sequence shown here is derived from an EMBL/GenBank/DDBJ whole genome shotgun (WGS) entry which is preliminary data.</text>
</comment>
<protein>
    <recommendedName>
        <fullName evidence="3">Transposase</fullName>
    </recommendedName>
</protein>
<proteinExistence type="predicted"/>
<dbReference type="Proteomes" id="UP000018209">
    <property type="component" value="Unassembled WGS sequence"/>
</dbReference>